<evidence type="ECO:0000259" key="3">
    <source>
        <dbReference type="Pfam" id="PF13767"/>
    </source>
</evidence>
<evidence type="ECO:0000256" key="1">
    <source>
        <dbReference type="SAM" id="MobiDB-lite"/>
    </source>
</evidence>
<dbReference type="InterPro" id="IPR025433">
    <property type="entry name" value="DUF4168"/>
</dbReference>
<keyword evidence="2" id="KW-0732">Signal</keyword>
<evidence type="ECO:0000313" key="4">
    <source>
        <dbReference type="EMBL" id="MBB5712212.1"/>
    </source>
</evidence>
<evidence type="ECO:0000313" key="5">
    <source>
        <dbReference type="Proteomes" id="UP000527143"/>
    </source>
</evidence>
<feature type="signal peptide" evidence="2">
    <location>
        <begin position="1"/>
        <end position="20"/>
    </location>
</feature>
<comment type="caution">
    <text evidence="4">The sequence shown here is derived from an EMBL/GenBank/DDBJ whole genome shotgun (WGS) entry which is preliminary data.</text>
</comment>
<gene>
    <name evidence="4" type="ORF">FHT02_003469</name>
</gene>
<name>A0A840YRH9_9SPHN</name>
<dbReference type="RefSeq" id="WP_184090362.1">
    <property type="nucleotide sequence ID" value="NZ_JACIJF010000014.1"/>
</dbReference>
<protein>
    <recommendedName>
        <fullName evidence="3">DUF4168 domain-containing protein</fullName>
    </recommendedName>
</protein>
<feature type="region of interest" description="Disordered" evidence="1">
    <location>
        <begin position="17"/>
        <end position="42"/>
    </location>
</feature>
<keyword evidence="5" id="KW-1185">Reference proteome</keyword>
<proteinExistence type="predicted"/>
<feature type="compositionally biased region" description="Low complexity" evidence="1">
    <location>
        <begin position="17"/>
        <end position="39"/>
    </location>
</feature>
<dbReference type="EMBL" id="JACIJF010000014">
    <property type="protein sequence ID" value="MBB5712212.1"/>
    <property type="molecule type" value="Genomic_DNA"/>
</dbReference>
<accession>A0A840YRH9</accession>
<sequence length="116" mass="11754">MLFPMILSVALAAAPATAQASPQATGPQAAAPAPATSATVSETEVHRFAGAALTITRAQKDATVSDDDRHKKAADAVAASGIAPDRFNAIAQGMNADPALKQRIQTAALAQAHVKQ</sequence>
<dbReference type="Pfam" id="PF13767">
    <property type="entry name" value="DUF4168"/>
    <property type="match status" value="1"/>
</dbReference>
<feature type="domain" description="DUF4168" evidence="3">
    <location>
        <begin position="70"/>
        <end position="104"/>
    </location>
</feature>
<organism evidence="4 5">
    <name type="scientific">Sphingomonas xinjiangensis</name>
    <dbReference type="NCBI Taxonomy" id="643568"/>
    <lineage>
        <taxon>Bacteria</taxon>
        <taxon>Pseudomonadati</taxon>
        <taxon>Pseudomonadota</taxon>
        <taxon>Alphaproteobacteria</taxon>
        <taxon>Sphingomonadales</taxon>
        <taxon>Sphingomonadaceae</taxon>
        <taxon>Sphingomonas</taxon>
    </lineage>
</organism>
<reference evidence="4 5" key="1">
    <citation type="submission" date="2020-08" db="EMBL/GenBank/DDBJ databases">
        <title>Genomic Encyclopedia of Type Strains, Phase IV (KMG-IV): sequencing the most valuable type-strain genomes for metagenomic binning, comparative biology and taxonomic classification.</title>
        <authorList>
            <person name="Goeker M."/>
        </authorList>
    </citation>
    <scope>NUCLEOTIDE SEQUENCE [LARGE SCALE GENOMIC DNA]</scope>
    <source>
        <strain evidence="4 5">DSM 26736</strain>
    </source>
</reference>
<feature type="chain" id="PRO_5033054267" description="DUF4168 domain-containing protein" evidence="2">
    <location>
        <begin position="21"/>
        <end position="116"/>
    </location>
</feature>
<dbReference type="Proteomes" id="UP000527143">
    <property type="component" value="Unassembled WGS sequence"/>
</dbReference>
<evidence type="ECO:0000256" key="2">
    <source>
        <dbReference type="SAM" id="SignalP"/>
    </source>
</evidence>
<dbReference type="AlphaFoldDB" id="A0A840YRH9"/>